<dbReference type="SUPFAM" id="SSF49785">
    <property type="entry name" value="Galactose-binding domain-like"/>
    <property type="match status" value="1"/>
</dbReference>
<keyword evidence="4" id="KW-1185">Reference proteome</keyword>
<dbReference type="InterPro" id="IPR006652">
    <property type="entry name" value="Kelch_1"/>
</dbReference>
<accession>A0A9P8SB93</accession>
<dbReference type="Pfam" id="PF01344">
    <property type="entry name" value="Kelch_1"/>
    <property type="match status" value="1"/>
</dbReference>
<evidence type="ECO:0000313" key="4">
    <source>
        <dbReference type="Proteomes" id="UP000764110"/>
    </source>
</evidence>
<dbReference type="InterPro" id="IPR011043">
    <property type="entry name" value="Gal_Oxase/kelch_b-propeller"/>
</dbReference>
<dbReference type="InterPro" id="IPR013783">
    <property type="entry name" value="Ig-like_fold"/>
</dbReference>
<evidence type="ECO:0000313" key="3">
    <source>
        <dbReference type="EMBL" id="KAH0600318.1"/>
    </source>
</evidence>
<dbReference type="Gene3D" id="2.60.120.260">
    <property type="entry name" value="Galactose-binding domain-like"/>
    <property type="match status" value="1"/>
</dbReference>
<protein>
    <recommendedName>
        <fullName evidence="2">F5/8 type C domain-containing protein</fullName>
    </recommendedName>
</protein>
<dbReference type="Proteomes" id="UP000764110">
    <property type="component" value="Unassembled WGS sequence"/>
</dbReference>
<dbReference type="InterPro" id="IPR000421">
    <property type="entry name" value="FA58C"/>
</dbReference>
<dbReference type="InterPro" id="IPR014756">
    <property type="entry name" value="Ig_E-set"/>
</dbReference>
<feature type="signal peptide" evidence="1">
    <location>
        <begin position="1"/>
        <end position="22"/>
    </location>
</feature>
<dbReference type="PANTHER" id="PTHR32208:SF68">
    <property type="entry name" value="GALACTOSE OXIDASE"/>
    <property type="match status" value="1"/>
</dbReference>
<dbReference type="Gene3D" id="2.130.10.80">
    <property type="entry name" value="Galactose oxidase/kelch, beta-propeller"/>
    <property type="match status" value="1"/>
</dbReference>
<name>A0A9P8SB93_9HYPO</name>
<dbReference type="SMART" id="SM00612">
    <property type="entry name" value="Kelch"/>
    <property type="match status" value="3"/>
</dbReference>
<dbReference type="InterPro" id="IPR037293">
    <property type="entry name" value="Gal_Oxidase_central_sf"/>
</dbReference>
<dbReference type="PROSITE" id="PS50022">
    <property type="entry name" value="FA58C_3"/>
    <property type="match status" value="1"/>
</dbReference>
<dbReference type="SUPFAM" id="SSF50965">
    <property type="entry name" value="Galactose oxidase, central domain"/>
    <property type="match status" value="1"/>
</dbReference>
<sequence>MKLTTETVLLGALFLFAGQAAGGLVPSPLTGKQHYHENSTFSKLFAAPPIATGEIDRAGWKVTCDSFEPGNECSMAIDGNNDTFWHTKFEGSNVPHQIVVDFGATHDINGISALPRQDGNNHGYIAAHEVAVSTDGSNWETVAAGTWYGGDKLLKYANFETRTARYVRLRATSEVSGAPWTSVAELKAYAAKSGPAAYGGVGKWGATIDFPTVPVAAAVDPVSGKVLVWSSYTYDNYLGSTQDRVFTSLWDPATGSVTPKLVDDTDHDMFCPGISIDGTGQMVVTGGNSASKTTLYDFASGAWLPGPDMTVARGYQASATLSDGRVFTIGGCWSGGWFDKNGEVYDPRARAWSGLPGALVRPMLTADAQGIFRADNHAWLFGWRNGSVFQAGPSTAMHWYYTAGNGSVAPAGDRRSDRGTDPDAMNGNAVMFDARAGRILSFGGSPSYQNSDASAAAHLITIGDPGKPADVRFASNGLWSPRSFHTSAVLPDGTVFITGGQSYAVPFSDETPQLTPELYDPVADRFYKQQPNSIVRVYHSVALLLPDATVLSAGGGLCGDCNTNHFDGQVFTPQYLLTEDGQPAVRPVIRSATLSGRTVAIETDSSVASASLIRFGTATHTVNTDQRRVPLTLVRAGDNRYTAEVPADPGVVLPGYYMLFVMNDKGVPSVSKTLNFLV</sequence>
<feature type="chain" id="PRO_5040359727" description="F5/8 type C domain-containing protein" evidence="1">
    <location>
        <begin position="23"/>
        <end position="678"/>
    </location>
</feature>
<gene>
    <name evidence="3" type="ORF">MHUMG1_01314</name>
</gene>
<dbReference type="Pfam" id="PF09118">
    <property type="entry name" value="GO-like_E_set"/>
    <property type="match status" value="1"/>
</dbReference>
<dbReference type="CDD" id="cd02851">
    <property type="entry name" value="E_set_GO_C"/>
    <property type="match status" value="1"/>
</dbReference>
<organism evidence="3 4">
    <name type="scientific">Metarhizium humberi</name>
    <dbReference type="NCBI Taxonomy" id="2596975"/>
    <lineage>
        <taxon>Eukaryota</taxon>
        <taxon>Fungi</taxon>
        <taxon>Dikarya</taxon>
        <taxon>Ascomycota</taxon>
        <taxon>Pezizomycotina</taxon>
        <taxon>Sordariomycetes</taxon>
        <taxon>Hypocreomycetidae</taxon>
        <taxon>Hypocreales</taxon>
        <taxon>Clavicipitaceae</taxon>
        <taxon>Metarhizium</taxon>
    </lineage>
</organism>
<dbReference type="InterPro" id="IPR008979">
    <property type="entry name" value="Galactose-bd-like_sf"/>
</dbReference>
<dbReference type="SUPFAM" id="SSF81296">
    <property type="entry name" value="E set domains"/>
    <property type="match status" value="1"/>
</dbReference>
<dbReference type="SMART" id="SM00231">
    <property type="entry name" value="FA58C"/>
    <property type="match status" value="1"/>
</dbReference>
<evidence type="ECO:0000259" key="2">
    <source>
        <dbReference type="PROSITE" id="PS50022"/>
    </source>
</evidence>
<proteinExistence type="predicted"/>
<evidence type="ECO:0000256" key="1">
    <source>
        <dbReference type="SAM" id="SignalP"/>
    </source>
</evidence>
<feature type="domain" description="F5/8 type C" evidence="2">
    <location>
        <begin position="46"/>
        <end position="191"/>
    </location>
</feature>
<dbReference type="EMBL" id="JACEFI010000002">
    <property type="protein sequence ID" value="KAH0600318.1"/>
    <property type="molecule type" value="Genomic_DNA"/>
</dbReference>
<comment type="caution">
    <text evidence="3">The sequence shown here is derived from an EMBL/GenBank/DDBJ whole genome shotgun (WGS) entry which is preliminary data.</text>
</comment>
<dbReference type="AlphaFoldDB" id="A0A9P8SB93"/>
<dbReference type="Gene3D" id="2.60.40.10">
    <property type="entry name" value="Immunoglobulins"/>
    <property type="match status" value="1"/>
</dbReference>
<dbReference type="InterPro" id="IPR015202">
    <property type="entry name" value="GO-like_E_set"/>
</dbReference>
<dbReference type="PANTHER" id="PTHR32208">
    <property type="entry name" value="SECRETED PROTEIN-RELATED"/>
    <property type="match status" value="1"/>
</dbReference>
<keyword evidence="1" id="KW-0732">Signal</keyword>
<reference evidence="3 4" key="1">
    <citation type="submission" date="2020-07" db="EMBL/GenBank/DDBJ databases">
        <title>Metarhizium humberi genome.</title>
        <authorList>
            <person name="Lysoe E."/>
        </authorList>
    </citation>
    <scope>NUCLEOTIDE SEQUENCE [LARGE SCALE GENOMIC DNA]</scope>
    <source>
        <strain evidence="3 4">ESALQ1638</strain>
    </source>
</reference>
<dbReference type="Pfam" id="PF00754">
    <property type="entry name" value="F5_F8_type_C"/>
    <property type="match status" value="1"/>
</dbReference>